<feature type="chain" id="PRO_5044226607" evidence="8">
    <location>
        <begin position="23"/>
        <end position="242"/>
    </location>
</feature>
<dbReference type="PROSITE" id="PS51318">
    <property type="entry name" value="TAT"/>
    <property type="match status" value="1"/>
</dbReference>
<dbReference type="Proteomes" id="UP000231791">
    <property type="component" value="Chromosome"/>
</dbReference>
<evidence type="ECO:0000256" key="3">
    <source>
        <dbReference type="ARBA" id="ARBA00022525"/>
    </source>
</evidence>
<keyword evidence="6" id="KW-0034">Amyloid</keyword>
<evidence type="ECO:0000313" key="10">
    <source>
        <dbReference type="Proteomes" id="UP000231791"/>
    </source>
</evidence>
<evidence type="ECO:0000256" key="8">
    <source>
        <dbReference type="SAM" id="SignalP"/>
    </source>
</evidence>
<dbReference type="OrthoDB" id="3544424at2"/>
<gene>
    <name evidence="9" type="ORF">SLAV_27675</name>
</gene>
<comment type="subcellular location">
    <subcellularLocation>
        <location evidence="1">Secreted</location>
        <location evidence="1">Cell wall</location>
    </subcellularLocation>
</comment>
<evidence type="ECO:0000256" key="7">
    <source>
        <dbReference type="SAM" id="MobiDB-lite"/>
    </source>
</evidence>
<keyword evidence="10" id="KW-1185">Reference proteome</keyword>
<dbReference type="GO" id="GO:0007155">
    <property type="term" value="P:cell adhesion"/>
    <property type="evidence" value="ECO:0007669"/>
    <property type="project" value="UniProtKB-KW"/>
</dbReference>
<keyword evidence="2" id="KW-0134">Cell wall</keyword>
<feature type="region of interest" description="Disordered" evidence="7">
    <location>
        <begin position="158"/>
        <end position="178"/>
    </location>
</feature>
<name>A0A2K8PNY5_STRLA</name>
<sequence>MRHSRRNGLIAAMVAGGGLAVAGVGAFAHADADAGGRAERSPGLLSGNLVQLPVHVPVNVCGNTVSVVGVLNSASGNRCANGSAGEANPKPRPAGPGSSTRGAAAASSTSGNAGDAVADGRGKDSPGLLSGNGLQLPVDLPLNISGNSVSVVGVGNASQGNTSVNGQQPPTVGKPAQPPVAVRPVTPPAPPVAPAPAVARPGASALAHTGSEGLGYLLPGSGVLLLGGAVLYRRFRLNRVAP</sequence>
<dbReference type="RefSeq" id="WP_030237283.1">
    <property type="nucleotide sequence ID" value="NZ_CP024985.1"/>
</dbReference>
<evidence type="ECO:0000256" key="6">
    <source>
        <dbReference type="ARBA" id="ARBA00023087"/>
    </source>
</evidence>
<dbReference type="InterPro" id="IPR006311">
    <property type="entry name" value="TAT_signal"/>
</dbReference>
<feature type="compositionally biased region" description="Low complexity" evidence="7">
    <location>
        <begin position="95"/>
        <end position="116"/>
    </location>
</feature>
<evidence type="ECO:0000256" key="1">
    <source>
        <dbReference type="ARBA" id="ARBA00004191"/>
    </source>
</evidence>
<reference evidence="9 10" key="1">
    <citation type="submission" date="2017-11" db="EMBL/GenBank/DDBJ databases">
        <title>Complete genome sequence of Streptomyces lavendulae subsp. lavendulae CCM 3239 (formerly 'Streptomyces aureofaciens CCM 3239'), the producer of the angucycline-type antibiotic auricin.</title>
        <authorList>
            <person name="Busche T."/>
            <person name="Novakova R."/>
            <person name="Al'Dilaimi A."/>
            <person name="Homerova D."/>
            <person name="Feckova L."/>
            <person name="Rezuchova B."/>
            <person name="Mingyar E."/>
            <person name="Csolleiova D."/>
            <person name="Bekeova C."/>
            <person name="Winkler A."/>
            <person name="Sevcikova B."/>
            <person name="Kalinowski J."/>
            <person name="Kormanec J."/>
            <person name="Ruckert C."/>
        </authorList>
    </citation>
    <scope>NUCLEOTIDE SEQUENCE [LARGE SCALE GENOMIC DNA]</scope>
    <source>
        <strain evidence="9 10">CCM 3239</strain>
    </source>
</reference>
<evidence type="ECO:0000256" key="2">
    <source>
        <dbReference type="ARBA" id="ARBA00022512"/>
    </source>
</evidence>
<feature type="region of interest" description="Disordered" evidence="7">
    <location>
        <begin position="79"/>
        <end position="130"/>
    </location>
</feature>
<dbReference type="Pfam" id="PF03777">
    <property type="entry name" value="ChpA-C"/>
    <property type="match status" value="2"/>
</dbReference>
<dbReference type="InterPro" id="IPR005528">
    <property type="entry name" value="ChpA-H"/>
</dbReference>
<keyword evidence="5" id="KW-0130">Cell adhesion</keyword>
<feature type="signal peptide" evidence="8">
    <location>
        <begin position="1"/>
        <end position="22"/>
    </location>
</feature>
<dbReference type="KEGG" id="slx:SLAV_27675"/>
<dbReference type="PROSITE" id="PS51884">
    <property type="entry name" value="CHAPLIN"/>
    <property type="match status" value="2"/>
</dbReference>
<protein>
    <submittedName>
        <fullName evidence="9">Uncharacterized protein</fullName>
    </submittedName>
</protein>
<evidence type="ECO:0000256" key="4">
    <source>
        <dbReference type="ARBA" id="ARBA00022729"/>
    </source>
</evidence>
<dbReference type="GeneID" id="49386539"/>
<keyword evidence="3" id="KW-0964">Secreted</keyword>
<keyword evidence="4 8" id="KW-0732">Signal</keyword>
<dbReference type="AlphaFoldDB" id="A0A2K8PNY5"/>
<evidence type="ECO:0000256" key="5">
    <source>
        <dbReference type="ARBA" id="ARBA00022889"/>
    </source>
</evidence>
<proteinExistence type="predicted"/>
<evidence type="ECO:0000313" key="9">
    <source>
        <dbReference type="EMBL" id="ATZ27325.1"/>
    </source>
</evidence>
<accession>A0A2K8PNY5</accession>
<dbReference type="EMBL" id="CP024985">
    <property type="protein sequence ID" value="ATZ27325.1"/>
    <property type="molecule type" value="Genomic_DNA"/>
</dbReference>
<organism evidence="9 10">
    <name type="scientific">Streptomyces lavendulae subsp. lavendulae</name>
    <dbReference type="NCBI Taxonomy" id="58340"/>
    <lineage>
        <taxon>Bacteria</taxon>
        <taxon>Bacillati</taxon>
        <taxon>Actinomycetota</taxon>
        <taxon>Actinomycetes</taxon>
        <taxon>Kitasatosporales</taxon>
        <taxon>Streptomycetaceae</taxon>
        <taxon>Streptomyces</taxon>
    </lineage>
</organism>